<name>A0ACB5UID4_9FIRM</name>
<dbReference type="EMBL" id="BTPU01000023">
    <property type="protein sequence ID" value="GMQ62304.1"/>
    <property type="molecule type" value="Genomic_DNA"/>
</dbReference>
<reference evidence="1" key="1">
    <citation type="submission" date="2023-09" db="EMBL/GenBank/DDBJ databases">
        <title>Vallitalea sediminicola and Vallitalea maricola sp. nov., anaerobic bacteria isolated from marine sediment.</title>
        <authorList>
            <person name="Hirano S."/>
            <person name="Maeda A."/>
            <person name="Terahara T."/>
            <person name="Mori K."/>
            <person name="Hamada M."/>
            <person name="Matsumoto R."/>
            <person name="Kobayashi T."/>
        </authorList>
    </citation>
    <scope>NUCLEOTIDE SEQUENCE</scope>
    <source>
        <strain evidence="1">AN17-2</strain>
    </source>
</reference>
<evidence type="ECO:0000313" key="1">
    <source>
        <dbReference type="EMBL" id="GMQ62304.1"/>
    </source>
</evidence>
<protein>
    <submittedName>
        <fullName evidence="1">Uncharacterized protein</fullName>
    </submittedName>
</protein>
<sequence>MKKLLALLLVLTMTFSLAACGNKDKEKTTPSDNDKTVTDNGDKDQDKDKDQTADDEKKVLRLLDVTNIPKLITWQSTDNISFQILGNVLGGLFIKGVDGTPKEDMVDTYKVSEDGLTYTFNLKKGVQWVTIDGEPYGEVTANDFVFAWKKLLDPAEAAQYASLFETCAIKNGATAFKLQNEIVTYEKNDKSLKNLKVEDYEDTDEATAKEQYDEAKKALEEKVTTLLADLEGTYGSVDKAKEKLVELVETVAISAEDDYTFKVELDAPVPYLIDLLCFPALFPANEKFYNEVGADKYGKSAKDFLYNGAFIFKEWKISERHYLVKNENYWDAENVYLDAIDSRVIEDANNDTRVNMYLDGQVDRAPLAGENVDKYGNRPDALLLPESGIQYLQINPWNGALTPARKVLQDVRARKAINMAIDKSYITDIVLKNGSVPTDGFVPSGFVASANHDGKDFREVAEDLYGGGKGYNTYNPEEATKLWNEAMNDLGMTEVTIDLMLGGRENDKKNATHIKDEMEKNLPGCTVEISTIPWGERLDRTAKGDFIMNWTGWGPDYPDSPTFLEIFTIDSEYNNGKYNNPEYDEVLKSAKTGELTNPSRAKERFEKLVEIEKILLEDDQAVIPMYQQSRLLLCNPKVKNMTLQQSGADYIYKWVKFE</sequence>
<dbReference type="Proteomes" id="UP001374599">
    <property type="component" value="Unassembled WGS sequence"/>
</dbReference>
<proteinExistence type="predicted"/>
<comment type="caution">
    <text evidence="1">The sequence shown here is derived from an EMBL/GenBank/DDBJ whole genome shotgun (WGS) entry which is preliminary data.</text>
</comment>
<evidence type="ECO:0000313" key="2">
    <source>
        <dbReference type="Proteomes" id="UP001374599"/>
    </source>
</evidence>
<gene>
    <name evidence="1" type="ORF">AN2V17_15360</name>
</gene>
<organism evidence="1 2">
    <name type="scientific">Vallitalea maricola</name>
    <dbReference type="NCBI Taxonomy" id="3074433"/>
    <lineage>
        <taxon>Bacteria</taxon>
        <taxon>Bacillati</taxon>
        <taxon>Bacillota</taxon>
        <taxon>Clostridia</taxon>
        <taxon>Lachnospirales</taxon>
        <taxon>Vallitaleaceae</taxon>
        <taxon>Vallitalea</taxon>
    </lineage>
</organism>
<keyword evidence="2" id="KW-1185">Reference proteome</keyword>
<accession>A0ACB5UID4</accession>